<dbReference type="SMART" id="SM00131">
    <property type="entry name" value="KU"/>
    <property type="match status" value="1"/>
</dbReference>
<dbReference type="VEuPathDB" id="VectorBase:ISCW024093"/>
<feature type="non-terminal residue" evidence="3">
    <location>
        <position position="84"/>
    </location>
</feature>
<dbReference type="InterPro" id="IPR036880">
    <property type="entry name" value="Kunitz_BPTI_sf"/>
</dbReference>
<dbReference type="EnsemblMetazoa" id="ISCW024093-RA">
    <property type="protein sequence ID" value="ISCW024093-PA"/>
    <property type="gene ID" value="ISCW024093"/>
</dbReference>
<evidence type="ECO:0000259" key="2">
    <source>
        <dbReference type="PROSITE" id="PS50279"/>
    </source>
</evidence>
<reference evidence="4" key="2">
    <citation type="submission" date="2020-05" db="UniProtKB">
        <authorList>
            <consortium name="EnsemblMetazoa"/>
        </authorList>
    </citation>
    <scope>IDENTIFICATION</scope>
    <source>
        <strain evidence="4">wikel</strain>
    </source>
</reference>
<feature type="signal peptide" evidence="1">
    <location>
        <begin position="1"/>
        <end position="20"/>
    </location>
</feature>
<name>B7P2Y1_IXOSC</name>
<gene>
    <name evidence="3" type="ORF">IscW_ISCW024093</name>
</gene>
<proteinExistence type="predicted"/>
<dbReference type="HOGENOM" id="CLU_192623_0_0_1"/>
<protein>
    <submittedName>
        <fullName evidence="3 4">Secreted protein, putative</fullName>
    </submittedName>
</protein>
<evidence type="ECO:0000313" key="5">
    <source>
        <dbReference type="Proteomes" id="UP000001555"/>
    </source>
</evidence>
<dbReference type="SUPFAM" id="SSF57362">
    <property type="entry name" value="BPTI-like"/>
    <property type="match status" value="1"/>
</dbReference>
<dbReference type="VEuPathDB" id="VectorBase:ISCI024093"/>
<sequence>LKLLYIIISFIFHISPNFSAENICRAPHPVATCTAGEPIKSIFYFSHRTDQCEKYTGCGAGRNDFGSRRSCMEACPYGKFCAFS</sequence>
<organism>
    <name type="scientific">Ixodes scapularis</name>
    <name type="common">Black-legged tick</name>
    <name type="synonym">Deer tick</name>
    <dbReference type="NCBI Taxonomy" id="6945"/>
    <lineage>
        <taxon>Eukaryota</taxon>
        <taxon>Metazoa</taxon>
        <taxon>Ecdysozoa</taxon>
        <taxon>Arthropoda</taxon>
        <taxon>Chelicerata</taxon>
        <taxon>Arachnida</taxon>
        <taxon>Acari</taxon>
        <taxon>Parasitiformes</taxon>
        <taxon>Ixodida</taxon>
        <taxon>Ixodoidea</taxon>
        <taxon>Ixodidae</taxon>
        <taxon>Ixodinae</taxon>
        <taxon>Ixodes</taxon>
    </lineage>
</organism>
<reference evidence="3 5" key="1">
    <citation type="submission" date="2008-03" db="EMBL/GenBank/DDBJ databases">
        <title>Annotation of Ixodes scapularis.</title>
        <authorList>
            <consortium name="Ixodes scapularis Genome Project Consortium"/>
            <person name="Caler E."/>
            <person name="Hannick L.I."/>
            <person name="Bidwell S."/>
            <person name="Joardar V."/>
            <person name="Thiagarajan M."/>
            <person name="Amedeo P."/>
            <person name="Galinsky K.J."/>
            <person name="Schobel S."/>
            <person name="Inman J."/>
            <person name="Hostetler J."/>
            <person name="Miller J."/>
            <person name="Hammond M."/>
            <person name="Megy K."/>
            <person name="Lawson D."/>
            <person name="Kodira C."/>
            <person name="Sutton G."/>
            <person name="Meyer J."/>
            <person name="Hill C.A."/>
            <person name="Birren B."/>
            <person name="Nene V."/>
            <person name="Collins F."/>
            <person name="Alarcon-Chaidez F."/>
            <person name="Wikel S."/>
            <person name="Strausberg R."/>
        </authorList>
    </citation>
    <scope>NUCLEOTIDE SEQUENCE [LARGE SCALE GENOMIC DNA]</scope>
    <source>
        <strain evidence="5">Wikel</strain>
        <strain evidence="3">Wikel colony</strain>
    </source>
</reference>
<dbReference type="Proteomes" id="UP000001555">
    <property type="component" value="Unassembled WGS sequence"/>
</dbReference>
<dbReference type="Gene3D" id="4.10.410.10">
    <property type="entry name" value="Pancreatic trypsin inhibitor Kunitz domain"/>
    <property type="match status" value="1"/>
</dbReference>
<dbReference type="VEuPathDB" id="VectorBase:ISCP_033563"/>
<dbReference type="AlphaFoldDB" id="B7P2Y1"/>
<feature type="chain" id="PRO_5010959711" evidence="1">
    <location>
        <begin position="21"/>
        <end position="84"/>
    </location>
</feature>
<accession>B7P2Y1</accession>
<evidence type="ECO:0000256" key="1">
    <source>
        <dbReference type="SAM" id="SignalP"/>
    </source>
</evidence>
<keyword evidence="1" id="KW-0732">Signal</keyword>
<dbReference type="OrthoDB" id="4473401at2759"/>
<dbReference type="PaxDb" id="6945-B7P2Y1"/>
<feature type="domain" description="BPTI/Kunitz inhibitor" evidence="2">
    <location>
        <begin position="24"/>
        <end position="75"/>
    </location>
</feature>
<dbReference type="GO" id="GO:0004867">
    <property type="term" value="F:serine-type endopeptidase inhibitor activity"/>
    <property type="evidence" value="ECO:0007669"/>
    <property type="project" value="InterPro"/>
</dbReference>
<evidence type="ECO:0000313" key="3">
    <source>
        <dbReference type="EMBL" id="EEC00953.1"/>
    </source>
</evidence>
<dbReference type="EMBL" id="DS624946">
    <property type="protein sequence ID" value="EEC00953.1"/>
    <property type="molecule type" value="Genomic_DNA"/>
</dbReference>
<dbReference type="InterPro" id="IPR002223">
    <property type="entry name" value="Kunitz_BPTI"/>
</dbReference>
<keyword evidence="5" id="KW-1185">Reference proteome</keyword>
<evidence type="ECO:0000313" key="4">
    <source>
        <dbReference type="EnsemblMetazoa" id="ISCW024093-PA"/>
    </source>
</evidence>
<dbReference type="Pfam" id="PF00014">
    <property type="entry name" value="Kunitz_BPTI"/>
    <property type="match status" value="1"/>
</dbReference>
<dbReference type="EMBL" id="ABJB010399366">
    <property type="status" value="NOT_ANNOTATED_CDS"/>
    <property type="molecule type" value="Genomic_DNA"/>
</dbReference>
<dbReference type="PROSITE" id="PS50279">
    <property type="entry name" value="BPTI_KUNITZ_2"/>
    <property type="match status" value="1"/>
</dbReference>
<feature type="non-terminal residue" evidence="3">
    <location>
        <position position="1"/>
    </location>
</feature>